<reference evidence="2 3" key="1">
    <citation type="submission" date="2024-09" db="EMBL/GenBank/DDBJ databases">
        <authorList>
            <person name="Sun Q."/>
            <person name="Mori K."/>
        </authorList>
    </citation>
    <scope>NUCLEOTIDE SEQUENCE [LARGE SCALE GENOMIC DNA]</scope>
    <source>
        <strain evidence="2 3">CCM 7224</strain>
    </source>
</reference>
<dbReference type="SUPFAM" id="SSF53300">
    <property type="entry name" value="vWA-like"/>
    <property type="match status" value="1"/>
</dbReference>
<dbReference type="SUPFAM" id="SSF49373">
    <property type="entry name" value="Invasin/intimin cell-adhesion fragments"/>
    <property type="match status" value="1"/>
</dbReference>
<comment type="caution">
    <text evidence="2">The sequence shown here is derived from an EMBL/GenBank/DDBJ whole genome shotgun (WGS) entry which is preliminary data.</text>
</comment>
<evidence type="ECO:0000313" key="3">
    <source>
        <dbReference type="Proteomes" id="UP001589785"/>
    </source>
</evidence>
<accession>A0ABV6GR91</accession>
<dbReference type="Proteomes" id="UP001589785">
    <property type="component" value="Unassembled WGS sequence"/>
</dbReference>
<keyword evidence="3" id="KW-1185">Reference proteome</keyword>
<dbReference type="InterPro" id="IPR002035">
    <property type="entry name" value="VWF_A"/>
</dbReference>
<dbReference type="Pfam" id="PF02368">
    <property type="entry name" value="Big_2"/>
    <property type="match status" value="1"/>
</dbReference>
<dbReference type="PANTHER" id="PTHR10579">
    <property type="entry name" value="CALCIUM-ACTIVATED CHLORIDE CHANNEL REGULATOR"/>
    <property type="match status" value="1"/>
</dbReference>
<dbReference type="Gene3D" id="2.60.40.1080">
    <property type="match status" value="1"/>
</dbReference>
<proteinExistence type="predicted"/>
<dbReference type="InterPro" id="IPR008964">
    <property type="entry name" value="Invasin/intimin_cell_adhesion"/>
</dbReference>
<gene>
    <name evidence="2" type="ORF">ACFFHQ_05970</name>
</gene>
<sequence length="756" mass="82803">MQRRRGWLLWGMLLWLMVSVWPVKAGVAYAGQPEGAITFVSDEKIEGWATAPGGGNGQGNSIRYFMIRIQLKEQNGTAVSYRAEAVGAPADRNGEKKYTFSLDMRGKWPPASGTTATYQITVDAYRVLGNGKEDVYFSFPEPPYQYAKRNEASTAKLDFSIAFSQPEYAKPPNGDAEGRLDVTLIPQGAVSSLIRPPIDVVFVFDVSGSMTWAKLESAKAALRSAVDYFKAHLHPNDRFALIPFSDSVRNIVPFGDQPNVAAQLEKIRTVGDSLTAGGGTNYSAALSLAQSYFNDPARKKYVIFLTDGMPTTLNATETITYREVQRILWFYYYTGEKVTASLPLTYELYTNGTAGIRFTDKRGFSRLFTSDGWDYVNDADVPLGRSDYPFSYGSIEKKIRDHAINVAKTLGMNNITLYSIGFGTNSEIDMNYLQMLSATAGGEAKQGTAQNLTDLFQRFSALATTPALTGTVKIPLSSFAGNVEIKESGNVWLDENKQNAYISFSIPYEVGQSTPSRITIPVSISFKQKGTYTLTAELTYRDVYGQLQPPIAKSATISITVKVHSLMLGDYKSTMNVGETQTIPVTIFPSDATNQTLAWTSSDPNVASVDQNGTVTAHKPGRVTITVRAADGSNAQATATITVIDPYVALERMEFRRPILYIKVGERLEVAPQLRFIPDNATDQTLRSVESSAPEYVNVVNENGTWYLVADDVGYATVTATANAKTPDGRPVQATVWVFVQPREDEGGSGSSGGRW</sequence>
<dbReference type="InterPro" id="IPR036465">
    <property type="entry name" value="vWFA_dom_sf"/>
</dbReference>
<dbReference type="SMART" id="SM00327">
    <property type="entry name" value="VWA"/>
    <property type="match status" value="1"/>
</dbReference>
<name>A0ABV6GR91_9BACL</name>
<organism evidence="2 3">
    <name type="scientific">Geobacillus jurassicus</name>
    <dbReference type="NCBI Taxonomy" id="235932"/>
    <lineage>
        <taxon>Bacteria</taxon>
        <taxon>Bacillati</taxon>
        <taxon>Bacillota</taxon>
        <taxon>Bacilli</taxon>
        <taxon>Bacillales</taxon>
        <taxon>Anoxybacillaceae</taxon>
        <taxon>Geobacillus</taxon>
    </lineage>
</organism>
<dbReference type="Gene3D" id="3.40.50.410">
    <property type="entry name" value="von Willebrand factor, type A domain"/>
    <property type="match status" value="1"/>
</dbReference>
<feature type="domain" description="VWFA" evidence="1">
    <location>
        <begin position="199"/>
        <end position="462"/>
    </location>
</feature>
<dbReference type="SMART" id="SM00635">
    <property type="entry name" value="BID_2"/>
    <property type="match status" value="1"/>
</dbReference>
<dbReference type="PROSITE" id="PS50234">
    <property type="entry name" value="VWFA"/>
    <property type="match status" value="1"/>
</dbReference>
<evidence type="ECO:0000313" key="2">
    <source>
        <dbReference type="EMBL" id="MFC0297016.1"/>
    </source>
</evidence>
<protein>
    <submittedName>
        <fullName evidence="2">VWA domain-containing protein</fullName>
    </submittedName>
</protein>
<dbReference type="InterPro" id="IPR051266">
    <property type="entry name" value="CLCR"/>
</dbReference>
<dbReference type="InterPro" id="IPR003343">
    <property type="entry name" value="Big_2"/>
</dbReference>
<dbReference type="Pfam" id="PF13519">
    <property type="entry name" value="VWA_2"/>
    <property type="match status" value="1"/>
</dbReference>
<evidence type="ECO:0000259" key="1">
    <source>
        <dbReference type="PROSITE" id="PS50234"/>
    </source>
</evidence>
<dbReference type="PANTHER" id="PTHR10579:SF43">
    <property type="entry name" value="ZINC FINGER (C3HC4-TYPE RING FINGER) FAMILY PROTEIN"/>
    <property type="match status" value="1"/>
</dbReference>
<dbReference type="CDD" id="cd00198">
    <property type="entry name" value="vWFA"/>
    <property type="match status" value="1"/>
</dbReference>
<dbReference type="EMBL" id="JBHLVN010000027">
    <property type="protein sequence ID" value="MFC0297016.1"/>
    <property type="molecule type" value="Genomic_DNA"/>
</dbReference>
<dbReference type="RefSeq" id="WP_066232073.1">
    <property type="nucleotide sequence ID" value="NZ_JBHLVN010000027.1"/>
</dbReference>